<organism evidence="2">
    <name type="scientific">Anguilla anguilla</name>
    <name type="common">European freshwater eel</name>
    <name type="synonym">Muraena anguilla</name>
    <dbReference type="NCBI Taxonomy" id="7936"/>
    <lineage>
        <taxon>Eukaryota</taxon>
        <taxon>Metazoa</taxon>
        <taxon>Chordata</taxon>
        <taxon>Craniata</taxon>
        <taxon>Vertebrata</taxon>
        <taxon>Euteleostomi</taxon>
        <taxon>Actinopterygii</taxon>
        <taxon>Neopterygii</taxon>
        <taxon>Teleostei</taxon>
        <taxon>Anguilliformes</taxon>
        <taxon>Anguillidae</taxon>
        <taxon>Anguilla</taxon>
    </lineage>
</organism>
<keyword evidence="1" id="KW-0812">Transmembrane</keyword>
<reference evidence="2" key="1">
    <citation type="submission" date="2014-11" db="EMBL/GenBank/DDBJ databases">
        <authorList>
            <person name="Amaro Gonzalez C."/>
        </authorList>
    </citation>
    <scope>NUCLEOTIDE SEQUENCE</scope>
</reference>
<keyword evidence="1" id="KW-1133">Transmembrane helix</keyword>
<accession>A0A0E9SDP7</accession>
<reference evidence="2" key="2">
    <citation type="journal article" date="2015" name="Fish Shellfish Immunol.">
        <title>Early steps in the European eel (Anguilla anguilla)-Vibrio vulnificus interaction in the gills: Role of the RtxA13 toxin.</title>
        <authorList>
            <person name="Callol A."/>
            <person name="Pajuelo D."/>
            <person name="Ebbesson L."/>
            <person name="Teles M."/>
            <person name="MacKenzie S."/>
            <person name="Amaro C."/>
        </authorList>
    </citation>
    <scope>NUCLEOTIDE SEQUENCE</scope>
</reference>
<feature type="transmembrane region" description="Helical" evidence="1">
    <location>
        <begin position="6"/>
        <end position="25"/>
    </location>
</feature>
<dbReference type="AlphaFoldDB" id="A0A0E9SDP7"/>
<keyword evidence="1" id="KW-0472">Membrane</keyword>
<name>A0A0E9SDP7_ANGAN</name>
<evidence type="ECO:0000313" key="2">
    <source>
        <dbReference type="EMBL" id="JAH39357.1"/>
    </source>
</evidence>
<evidence type="ECO:0000256" key="1">
    <source>
        <dbReference type="SAM" id="Phobius"/>
    </source>
</evidence>
<proteinExistence type="predicted"/>
<dbReference type="EMBL" id="GBXM01069220">
    <property type="protein sequence ID" value="JAH39357.1"/>
    <property type="molecule type" value="Transcribed_RNA"/>
</dbReference>
<sequence>MYVYVYIYTYVYVYVCISNHCLLFLTGHIACKIVQIDPI</sequence>
<protein>
    <submittedName>
        <fullName evidence="2">Uncharacterized protein</fullName>
    </submittedName>
</protein>